<sequence>IQELLAFFKSCEVSVSNDKVHFASPTLPALGLQLTSNGWAISNEKLDEMRVLLQELPTTRESLRTVLGLLQYCRSSFDYKAGPSEFSSIVSRVSTVLAGRGKLVWTTEAKNAYRLLCDRFQQRFLSFLDIRELNAEVKFVVQVDASNQAIGYVLWYLPVGMSVSVDSLVHAGRMLHWGCRKLTSAESVWPSWDREGFAIYIALTTYYRWLVGGPNVITILSDNTGCLAKWNATSANRLPMSTQKGLRWARWQMDLSGLLHYKNIVFAHVRGEENGVADALSRITESLFGRCSASTQASFQTFVTHQPSPAVDSCDDGDLNDDPTTVQEYMGGWLTPDLAGPIQRACRLAQPQDHKTTYLGKSVASIYEKVNSGEDDWPWLSRFHLFDDCLMMKAVAPVTYKPLWLTVVPHGNIMAPMLDGQSIETPIRDYLMWLAHSRRGSGHPSASMMRAQLRTKVWWPAMEQDCAQWRQTCPSCQREHAKADRNLGYYSVRRLPDRFHCVAVDFTGPYMLSTQGSYRYCLSMLDVATGY</sequence>
<dbReference type="InterPro" id="IPR050951">
    <property type="entry name" value="Retrovirus_Pol_polyprotein"/>
</dbReference>
<accession>A0A7J6KNN6</accession>
<dbReference type="InterPro" id="IPR041373">
    <property type="entry name" value="RT_RNaseH"/>
</dbReference>
<dbReference type="EMBL" id="JAAPAO010001865">
    <property type="protein sequence ID" value="KAF4648670.1"/>
    <property type="molecule type" value="Genomic_DNA"/>
</dbReference>
<evidence type="ECO:0000259" key="7">
    <source>
        <dbReference type="Pfam" id="PF17917"/>
    </source>
</evidence>
<feature type="domain" description="Reverse transcriptase RNase H-like" evidence="7">
    <location>
        <begin position="136"/>
        <end position="255"/>
    </location>
</feature>
<gene>
    <name evidence="9" type="ORF">FOL47_002933</name>
</gene>
<keyword evidence="4" id="KW-0255">Endonuclease</keyword>
<evidence type="ECO:0000259" key="8">
    <source>
        <dbReference type="Pfam" id="PF17921"/>
    </source>
</evidence>
<keyword evidence="2" id="KW-0548">Nucleotidyltransferase</keyword>
<evidence type="ECO:0000313" key="10">
    <source>
        <dbReference type="Proteomes" id="UP000591131"/>
    </source>
</evidence>
<dbReference type="GO" id="GO:0003964">
    <property type="term" value="F:RNA-directed DNA polymerase activity"/>
    <property type="evidence" value="ECO:0007669"/>
    <property type="project" value="UniProtKB-KW"/>
</dbReference>
<dbReference type="GO" id="GO:0016787">
    <property type="term" value="F:hydrolase activity"/>
    <property type="evidence" value="ECO:0007669"/>
    <property type="project" value="UniProtKB-KW"/>
</dbReference>
<protein>
    <recommendedName>
        <fullName evidence="11">Integrase zinc-binding domain-containing protein</fullName>
    </recommendedName>
</protein>
<dbReference type="PANTHER" id="PTHR37984">
    <property type="entry name" value="PROTEIN CBG26694"/>
    <property type="match status" value="1"/>
</dbReference>
<keyword evidence="10" id="KW-1185">Reference proteome</keyword>
<feature type="domain" description="Integrase zinc-binding" evidence="8">
    <location>
        <begin position="427"/>
        <end position="479"/>
    </location>
</feature>
<dbReference type="OrthoDB" id="412584at2759"/>
<dbReference type="InterPro" id="IPR041588">
    <property type="entry name" value="Integrase_H2C2"/>
</dbReference>
<organism evidence="9 10">
    <name type="scientific">Perkinsus chesapeaki</name>
    <name type="common">Clam parasite</name>
    <name type="synonym">Perkinsus andrewsi</name>
    <dbReference type="NCBI Taxonomy" id="330153"/>
    <lineage>
        <taxon>Eukaryota</taxon>
        <taxon>Sar</taxon>
        <taxon>Alveolata</taxon>
        <taxon>Perkinsozoa</taxon>
        <taxon>Perkinsea</taxon>
        <taxon>Perkinsida</taxon>
        <taxon>Perkinsidae</taxon>
        <taxon>Perkinsus</taxon>
    </lineage>
</organism>
<name>A0A7J6KNN6_PERCH</name>
<reference evidence="9 10" key="1">
    <citation type="submission" date="2020-04" db="EMBL/GenBank/DDBJ databases">
        <title>Perkinsus chesapeaki whole genome sequence.</title>
        <authorList>
            <person name="Bogema D.R."/>
        </authorList>
    </citation>
    <scope>NUCLEOTIDE SEQUENCE [LARGE SCALE GENOMIC DNA]</scope>
    <source>
        <strain evidence="9">ATCC PRA-425</strain>
    </source>
</reference>
<proteinExistence type="predicted"/>
<keyword evidence="3" id="KW-0540">Nuclease</keyword>
<dbReference type="Pfam" id="PF17921">
    <property type="entry name" value="Integrase_H2C2"/>
    <property type="match status" value="1"/>
</dbReference>
<feature type="non-terminal residue" evidence="9">
    <location>
        <position position="1"/>
    </location>
</feature>
<evidence type="ECO:0000256" key="3">
    <source>
        <dbReference type="ARBA" id="ARBA00022722"/>
    </source>
</evidence>
<evidence type="ECO:0000256" key="6">
    <source>
        <dbReference type="ARBA" id="ARBA00022918"/>
    </source>
</evidence>
<evidence type="ECO:0000256" key="4">
    <source>
        <dbReference type="ARBA" id="ARBA00022759"/>
    </source>
</evidence>
<evidence type="ECO:0000313" key="9">
    <source>
        <dbReference type="EMBL" id="KAF4648670.1"/>
    </source>
</evidence>
<dbReference type="GO" id="GO:0004519">
    <property type="term" value="F:endonuclease activity"/>
    <property type="evidence" value="ECO:0007669"/>
    <property type="project" value="UniProtKB-KW"/>
</dbReference>
<keyword evidence="5" id="KW-0378">Hydrolase</keyword>
<dbReference type="InterPro" id="IPR043502">
    <property type="entry name" value="DNA/RNA_pol_sf"/>
</dbReference>
<dbReference type="Gene3D" id="1.10.340.70">
    <property type="match status" value="1"/>
</dbReference>
<dbReference type="SUPFAM" id="SSF56672">
    <property type="entry name" value="DNA/RNA polymerases"/>
    <property type="match status" value="1"/>
</dbReference>
<keyword evidence="6" id="KW-0695">RNA-directed DNA polymerase</keyword>
<dbReference type="AlphaFoldDB" id="A0A7J6KNN6"/>
<comment type="caution">
    <text evidence="9">The sequence shown here is derived from an EMBL/GenBank/DDBJ whole genome shotgun (WGS) entry which is preliminary data.</text>
</comment>
<keyword evidence="1" id="KW-0808">Transferase</keyword>
<dbReference type="Pfam" id="PF17917">
    <property type="entry name" value="RT_RNaseH"/>
    <property type="match status" value="1"/>
</dbReference>
<evidence type="ECO:0000256" key="1">
    <source>
        <dbReference type="ARBA" id="ARBA00022679"/>
    </source>
</evidence>
<evidence type="ECO:0000256" key="2">
    <source>
        <dbReference type="ARBA" id="ARBA00022695"/>
    </source>
</evidence>
<feature type="non-terminal residue" evidence="9">
    <location>
        <position position="531"/>
    </location>
</feature>
<dbReference type="PANTHER" id="PTHR37984:SF5">
    <property type="entry name" value="PROTEIN NYNRIN-LIKE"/>
    <property type="match status" value="1"/>
</dbReference>
<dbReference type="Proteomes" id="UP000591131">
    <property type="component" value="Unassembled WGS sequence"/>
</dbReference>
<evidence type="ECO:0008006" key="11">
    <source>
        <dbReference type="Google" id="ProtNLM"/>
    </source>
</evidence>
<evidence type="ECO:0000256" key="5">
    <source>
        <dbReference type="ARBA" id="ARBA00022801"/>
    </source>
</evidence>